<dbReference type="Proteomes" id="UP000215914">
    <property type="component" value="Unassembled WGS sequence"/>
</dbReference>
<sequence length="70" mass="8442">MSMFFSLSRTYHNFCRSSHDLRRSSEAFQLRPKRYNKRFFLLWIPPICLKELLKRVMCGGPHCTSSCRRL</sequence>
<reference evidence="1" key="1">
    <citation type="journal article" date="2017" name="Nature">
        <title>The sunflower genome provides insights into oil metabolism, flowering and Asterid evolution.</title>
        <authorList>
            <person name="Badouin H."/>
            <person name="Gouzy J."/>
            <person name="Grassa C.J."/>
            <person name="Murat F."/>
            <person name="Staton S.E."/>
            <person name="Cottret L."/>
            <person name="Lelandais-Briere C."/>
            <person name="Owens G.L."/>
            <person name="Carrere S."/>
            <person name="Mayjonade B."/>
            <person name="Legrand L."/>
            <person name="Gill N."/>
            <person name="Kane N.C."/>
            <person name="Bowers J.E."/>
            <person name="Hubner S."/>
            <person name="Bellec A."/>
            <person name="Berard A."/>
            <person name="Berges H."/>
            <person name="Blanchet N."/>
            <person name="Boniface M.C."/>
            <person name="Brunel D."/>
            <person name="Catrice O."/>
            <person name="Chaidir N."/>
            <person name="Claudel C."/>
            <person name="Donnadieu C."/>
            <person name="Faraut T."/>
            <person name="Fievet G."/>
            <person name="Helmstetter N."/>
            <person name="King M."/>
            <person name="Knapp S.J."/>
            <person name="Lai Z."/>
            <person name="Le Paslier M.C."/>
            <person name="Lippi Y."/>
            <person name="Lorenzon L."/>
            <person name="Mandel J.R."/>
            <person name="Marage G."/>
            <person name="Marchand G."/>
            <person name="Marquand E."/>
            <person name="Bret-Mestries E."/>
            <person name="Morien E."/>
            <person name="Nambeesan S."/>
            <person name="Nguyen T."/>
            <person name="Pegot-Espagnet P."/>
            <person name="Pouilly N."/>
            <person name="Raftis F."/>
            <person name="Sallet E."/>
            <person name="Schiex T."/>
            <person name="Thomas J."/>
            <person name="Vandecasteele C."/>
            <person name="Vares D."/>
            <person name="Vear F."/>
            <person name="Vautrin S."/>
            <person name="Crespi M."/>
            <person name="Mangin B."/>
            <person name="Burke J.M."/>
            <person name="Salse J."/>
            <person name="Munos S."/>
            <person name="Vincourt P."/>
            <person name="Rieseberg L.H."/>
            <person name="Langlade N.B."/>
        </authorList>
    </citation>
    <scope>NUCLEOTIDE SEQUENCE</scope>
    <source>
        <tissue evidence="1">Leaves</tissue>
    </source>
</reference>
<accession>A0A9K3J3P8</accession>
<organism evidence="1 2">
    <name type="scientific">Helianthus annuus</name>
    <name type="common">Common sunflower</name>
    <dbReference type="NCBI Taxonomy" id="4232"/>
    <lineage>
        <taxon>Eukaryota</taxon>
        <taxon>Viridiplantae</taxon>
        <taxon>Streptophyta</taxon>
        <taxon>Embryophyta</taxon>
        <taxon>Tracheophyta</taxon>
        <taxon>Spermatophyta</taxon>
        <taxon>Magnoliopsida</taxon>
        <taxon>eudicotyledons</taxon>
        <taxon>Gunneridae</taxon>
        <taxon>Pentapetalae</taxon>
        <taxon>asterids</taxon>
        <taxon>campanulids</taxon>
        <taxon>Asterales</taxon>
        <taxon>Asteraceae</taxon>
        <taxon>Asteroideae</taxon>
        <taxon>Heliantheae alliance</taxon>
        <taxon>Heliantheae</taxon>
        <taxon>Helianthus</taxon>
    </lineage>
</organism>
<keyword evidence="2" id="KW-1185">Reference proteome</keyword>
<name>A0A9K3J3P8_HELAN</name>
<evidence type="ECO:0000313" key="2">
    <source>
        <dbReference type="Proteomes" id="UP000215914"/>
    </source>
</evidence>
<reference evidence="1" key="2">
    <citation type="submission" date="2020-06" db="EMBL/GenBank/DDBJ databases">
        <title>Helianthus annuus Genome sequencing and assembly Release 2.</title>
        <authorList>
            <person name="Gouzy J."/>
            <person name="Langlade N."/>
            <person name="Munos S."/>
        </authorList>
    </citation>
    <scope>NUCLEOTIDE SEQUENCE</scope>
    <source>
        <tissue evidence="1">Leaves</tissue>
    </source>
</reference>
<dbReference type="Gramene" id="mRNA:HanXRQr2_Chr05g0237611">
    <property type="protein sequence ID" value="mRNA:HanXRQr2_Chr05g0237611"/>
    <property type="gene ID" value="HanXRQr2_Chr05g0237611"/>
</dbReference>
<dbReference type="EMBL" id="MNCJ02000320">
    <property type="protein sequence ID" value="KAF5807794.1"/>
    <property type="molecule type" value="Genomic_DNA"/>
</dbReference>
<proteinExistence type="predicted"/>
<gene>
    <name evidence="1" type="ORF">HanXRQr2_Chr05g0237611</name>
</gene>
<protein>
    <submittedName>
        <fullName evidence="1">Uncharacterized protein</fullName>
    </submittedName>
</protein>
<comment type="caution">
    <text evidence="1">The sequence shown here is derived from an EMBL/GenBank/DDBJ whole genome shotgun (WGS) entry which is preliminary data.</text>
</comment>
<dbReference type="AlphaFoldDB" id="A0A9K3J3P8"/>
<evidence type="ECO:0000313" key="1">
    <source>
        <dbReference type="EMBL" id="KAF5807794.1"/>
    </source>
</evidence>